<evidence type="ECO:0000313" key="2">
    <source>
        <dbReference type="EMBL" id="KAF6805058.1"/>
    </source>
</evidence>
<gene>
    <name evidence="2" type="ORF">CSOJ01_09764</name>
</gene>
<name>A0A8H6J2N9_9PEZI</name>
<protein>
    <submittedName>
        <fullName evidence="2">Uncharacterized protein</fullName>
    </submittedName>
</protein>
<proteinExistence type="predicted"/>
<dbReference type="PANTHER" id="PTHR42037">
    <property type="match status" value="1"/>
</dbReference>
<reference evidence="2 3" key="1">
    <citation type="journal article" date="2020" name="Phytopathology">
        <title>Genome Sequence Resources of Colletotrichum truncatum, C. plurivorum, C. musicola, and C. sojae: Four Species Pathogenic to Soybean (Glycine max).</title>
        <authorList>
            <person name="Rogerio F."/>
            <person name="Boufleur T.R."/>
            <person name="Ciampi-Guillardi M."/>
            <person name="Sukno S.A."/>
            <person name="Thon M.R."/>
            <person name="Massola Junior N.S."/>
            <person name="Baroncelli R."/>
        </authorList>
    </citation>
    <scope>NUCLEOTIDE SEQUENCE [LARGE SCALE GENOMIC DNA]</scope>
    <source>
        <strain evidence="2 3">LFN0009</strain>
    </source>
</reference>
<comment type="caution">
    <text evidence="2">The sequence shown here is derived from an EMBL/GenBank/DDBJ whole genome shotgun (WGS) entry which is preliminary data.</text>
</comment>
<dbReference type="Pfam" id="PF14441">
    <property type="entry name" value="OTT_1508_deam"/>
    <property type="match status" value="1"/>
</dbReference>
<dbReference type="AlphaFoldDB" id="A0A8H6J2N9"/>
<evidence type="ECO:0000256" key="1">
    <source>
        <dbReference type="SAM" id="MobiDB-lite"/>
    </source>
</evidence>
<accession>A0A8H6J2N9</accession>
<dbReference type="EMBL" id="WIGN01000192">
    <property type="protein sequence ID" value="KAF6805058.1"/>
    <property type="molecule type" value="Genomic_DNA"/>
</dbReference>
<organism evidence="2 3">
    <name type="scientific">Colletotrichum sojae</name>
    <dbReference type="NCBI Taxonomy" id="2175907"/>
    <lineage>
        <taxon>Eukaryota</taxon>
        <taxon>Fungi</taxon>
        <taxon>Dikarya</taxon>
        <taxon>Ascomycota</taxon>
        <taxon>Pezizomycotina</taxon>
        <taxon>Sordariomycetes</taxon>
        <taxon>Hypocreomycetidae</taxon>
        <taxon>Glomerellales</taxon>
        <taxon>Glomerellaceae</taxon>
        <taxon>Colletotrichum</taxon>
        <taxon>Colletotrichum orchidearum species complex</taxon>
    </lineage>
</organism>
<feature type="region of interest" description="Disordered" evidence="1">
    <location>
        <begin position="441"/>
        <end position="473"/>
    </location>
</feature>
<feature type="compositionally biased region" description="Basic and acidic residues" evidence="1">
    <location>
        <begin position="441"/>
        <end position="451"/>
    </location>
</feature>
<sequence length="528" mass="59399">MSEQDTPQAPRLSHKQLIYEPMVLEHALKLACRRQRDAFAEPSAVEVDSFTTSNTQAFHTFVDKLAQVCDNQRGGTTVTSFSILKGDVGPQYVFGSNQRTEADLCEVQEFVEDLLRFVGTNPSNLKPKPLTKQVLWKILLFNQLRLQLYLERLEGHLEGCIKDCERRNASEALKSELQALLSKAEFPRDSISRESQAKFLSDCEKLIKAIVTIKSTSIDQAITKNARDGEFASSEIWCELRHYLGRLLSFRQAADVIVSARDRFPLLLKDFKVTSIPSSSRIQKPIARSSNLSAASIIGNMDLDQADEEMYLDLADDMQKFGLDSFIQAQASNRKFRPYVHAEILVHEYLLREGKHRSGDFWNNSKYIGGSKPTCRLCHYYFGAHPEQVHVRKSHLNLYPNWRFPGVFENQDSNVEDPKTLRLLEKIIENVREDAKKTLEDKCPQGKKHDSNTYTSVAKDPRHGYADSISMSDGSSQVPRVVLAVTGGGLRRFKLAGDDDFSIIGAADADATEEEDLDGGVSVRLGCA</sequence>
<dbReference type="Proteomes" id="UP000652219">
    <property type="component" value="Unassembled WGS sequence"/>
</dbReference>
<keyword evidence="3" id="KW-1185">Reference proteome</keyword>
<evidence type="ECO:0000313" key="3">
    <source>
        <dbReference type="Proteomes" id="UP000652219"/>
    </source>
</evidence>
<dbReference type="InterPro" id="IPR027796">
    <property type="entry name" value="OTT_1508_deam-like"/>
</dbReference>
<dbReference type="PANTHER" id="PTHR42037:SF1">
    <property type="match status" value="1"/>
</dbReference>